<keyword evidence="3" id="KW-0238">DNA-binding</keyword>
<evidence type="ECO:0000256" key="1">
    <source>
        <dbReference type="ARBA" id="ARBA00009437"/>
    </source>
</evidence>
<protein>
    <submittedName>
        <fullName evidence="6">LysR family transcriptional regulator</fullName>
    </submittedName>
</protein>
<dbReference type="FunFam" id="1.10.10.10:FF:000001">
    <property type="entry name" value="LysR family transcriptional regulator"/>
    <property type="match status" value="1"/>
</dbReference>
<comment type="similarity">
    <text evidence="1">Belongs to the LysR transcriptional regulatory family.</text>
</comment>
<keyword evidence="4" id="KW-0804">Transcription</keyword>
<evidence type="ECO:0000313" key="6">
    <source>
        <dbReference type="EMBL" id="MBC3935905.1"/>
    </source>
</evidence>
<evidence type="ECO:0000256" key="3">
    <source>
        <dbReference type="ARBA" id="ARBA00023125"/>
    </source>
</evidence>
<proteinExistence type="inferred from homology"/>
<evidence type="ECO:0000256" key="2">
    <source>
        <dbReference type="ARBA" id="ARBA00023015"/>
    </source>
</evidence>
<keyword evidence="7" id="KW-1185">Reference proteome</keyword>
<dbReference type="Gene3D" id="3.40.190.290">
    <property type="match status" value="1"/>
</dbReference>
<reference evidence="6" key="1">
    <citation type="submission" date="2020-08" db="EMBL/GenBank/DDBJ databases">
        <title>Novel species isolated from subtropical streams in China.</title>
        <authorList>
            <person name="Lu H."/>
        </authorList>
    </citation>
    <scope>NUCLEOTIDE SEQUENCE</scope>
    <source>
        <strain evidence="6">CY7W</strain>
    </source>
</reference>
<dbReference type="InterPro" id="IPR036390">
    <property type="entry name" value="WH_DNA-bd_sf"/>
</dbReference>
<sequence length="299" mass="33406">MRIPSLKLLTGFEAAARHGNFSRAADELHLSQSAVSHQIQQLEEHVGMALFRRVGRGVELTIAGEVLQRCVLLSLDTLRSGLGRIATYLDPGLVVLVCPAPLLHGWLQPQIDRLQLLIPDLCPMLSTDETARYIDEVNVDITIGDRPIQQLGLMEQPLLQDEWVVVASANMAAKLSNVPLTHHHLHTGMVCLEKSLTDDPTAVIFRNQLSKFRNCGIYDDQRLLLDAVLRNRGISCLSRLAARDDLNSGRLQILPDYPRVPGTTWWLSRVAGEPRAKIVLEVFNWLLAEAEQEQLKQQA</sequence>
<dbReference type="InterPro" id="IPR058163">
    <property type="entry name" value="LysR-type_TF_proteobact-type"/>
</dbReference>
<dbReference type="RefSeq" id="WP_186881467.1">
    <property type="nucleotide sequence ID" value="NZ_JACOGG010000010.1"/>
</dbReference>
<gene>
    <name evidence="6" type="ORF">H8K47_11085</name>
</gene>
<comment type="caution">
    <text evidence="6">The sequence shown here is derived from an EMBL/GenBank/DDBJ whole genome shotgun (WGS) entry which is preliminary data.</text>
</comment>
<dbReference type="InterPro" id="IPR036388">
    <property type="entry name" value="WH-like_DNA-bd_sf"/>
</dbReference>
<dbReference type="Pfam" id="PF00126">
    <property type="entry name" value="HTH_1"/>
    <property type="match status" value="1"/>
</dbReference>
<dbReference type="PANTHER" id="PTHR30537:SF79">
    <property type="entry name" value="TRANSCRIPTIONAL REGULATOR-RELATED"/>
    <property type="match status" value="1"/>
</dbReference>
<name>A0A923I3X4_9BURK</name>
<dbReference type="SUPFAM" id="SSF46785">
    <property type="entry name" value="Winged helix' DNA-binding domain"/>
    <property type="match status" value="1"/>
</dbReference>
<dbReference type="SUPFAM" id="SSF53850">
    <property type="entry name" value="Periplasmic binding protein-like II"/>
    <property type="match status" value="1"/>
</dbReference>
<dbReference type="GO" id="GO:0043565">
    <property type="term" value="F:sequence-specific DNA binding"/>
    <property type="evidence" value="ECO:0007669"/>
    <property type="project" value="TreeGrafter"/>
</dbReference>
<dbReference type="InterPro" id="IPR000847">
    <property type="entry name" value="LysR_HTH_N"/>
</dbReference>
<organism evidence="6 7">
    <name type="scientific">Undibacterium rugosum</name>
    <dbReference type="NCBI Taxonomy" id="2762291"/>
    <lineage>
        <taxon>Bacteria</taxon>
        <taxon>Pseudomonadati</taxon>
        <taxon>Pseudomonadota</taxon>
        <taxon>Betaproteobacteria</taxon>
        <taxon>Burkholderiales</taxon>
        <taxon>Oxalobacteraceae</taxon>
        <taxon>Undibacterium</taxon>
    </lineage>
</organism>
<keyword evidence="2" id="KW-0805">Transcription regulation</keyword>
<dbReference type="EMBL" id="JACOGG010000010">
    <property type="protein sequence ID" value="MBC3935905.1"/>
    <property type="molecule type" value="Genomic_DNA"/>
</dbReference>
<dbReference type="PRINTS" id="PR00039">
    <property type="entry name" value="HTHLYSR"/>
</dbReference>
<dbReference type="Pfam" id="PF03466">
    <property type="entry name" value="LysR_substrate"/>
    <property type="match status" value="1"/>
</dbReference>
<dbReference type="Gene3D" id="1.10.10.10">
    <property type="entry name" value="Winged helix-like DNA-binding domain superfamily/Winged helix DNA-binding domain"/>
    <property type="match status" value="1"/>
</dbReference>
<dbReference type="Proteomes" id="UP000612361">
    <property type="component" value="Unassembled WGS sequence"/>
</dbReference>
<dbReference type="InterPro" id="IPR005119">
    <property type="entry name" value="LysR_subst-bd"/>
</dbReference>
<dbReference type="GO" id="GO:0003700">
    <property type="term" value="F:DNA-binding transcription factor activity"/>
    <property type="evidence" value="ECO:0007669"/>
    <property type="project" value="InterPro"/>
</dbReference>
<feature type="domain" description="HTH lysR-type" evidence="5">
    <location>
        <begin position="4"/>
        <end position="61"/>
    </location>
</feature>
<evidence type="ECO:0000256" key="4">
    <source>
        <dbReference type="ARBA" id="ARBA00023163"/>
    </source>
</evidence>
<accession>A0A923I3X4</accession>
<dbReference type="GO" id="GO:0006351">
    <property type="term" value="P:DNA-templated transcription"/>
    <property type="evidence" value="ECO:0007669"/>
    <property type="project" value="TreeGrafter"/>
</dbReference>
<dbReference type="PANTHER" id="PTHR30537">
    <property type="entry name" value="HTH-TYPE TRANSCRIPTIONAL REGULATOR"/>
    <property type="match status" value="1"/>
</dbReference>
<evidence type="ECO:0000313" key="7">
    <source>
        <dbReference type="Proteomes" id="UP000612361"/>
    </source>
</evidence>
<dbReference type="AlphaFoldDB" id="A0A923I3X4"/>
<dbReference type="PROSITE" id="PS50931">
    <property type="entry name" value="HTH_LYSR"/>
    <property type="match status" value="1"/>
</dbReference>
<evidence type="ECO:0000259" key="5">
    <source>
        <dbReference type="PROSITE" id="PS50931"/>
    </source>
</evidence>